<proteinExistence type="predicted"/>
<gene>
    <name evidence="18" type="ORF">SAMN05192557_0310</name>
</gene>
<dbReference type="SMART" id="SM00388">
    <property type="entry name" value="HisKA"/>
    <property type="match status" value="1"/>
</dbReference>
<dbReference type="Pfam" id="PF00512">
    <property type="entry name" value="HisKA"/>
    <property type="match status" value="1"/>
</dbReference>
<keyword evidence="19" id="KW-1185">Reference proteome</keyword>
<dbReference type="Gene3D" id="6.10.340.10">
    <property type="match status" value="1"/>
</dbReference>
<dbReference type="GO" id="GO:0005886">
    <property type="term" value="C:plasma membrane"/>
    <property type="evidence" value="ECO:0007669"/>
    <property type="project" value="UniProtKB-SubCell"/>
</dbReference>
<evidence type="ECO:0000259" key="16">
    <source>
        <dbReference type="PROSITE" id="PS50109"/>
    </source>
</evidence>
<evidence type="ECO:0000313" key="19">
    <source>
        <dbReference type="Proteomes" id="UP000243605"/>
    </source>
</evidence>
<dbReference type="Pfam" id="PF02518">
    <property type="entry name" value="HATPase_c"/>
    <property type="match status" value="1"/>
</dbReference>
<dbReference type="PANTHER" id="PTHR45528">
    <property type="entry name" value="SENSOR HISTIDINE KINASE CPXA"/>
    <property type="match status" value="1"/>
</dbReference>
<comment type="catalytic activity">
    <reaction evidence="1">
        <text>ATP + protein L-histidine = ADP + protein N-phospho-L-histidine.</text>
        <dbReference type="EC" id="2.7.13.3"/>
    </reaction>
</comment>
<keyword evidence="11" id="KW-0067">ATP-binding</keyword>
<evidence type="ECO:0000256" key="6">
    <source>
        <dbReference type="ARBA" id="ARBA00022553"/>
    </source>
</evidence>
<comment type="subcellular location">
    <subcellularLocation>
        <location evidence="2">Cell membrane</location>
        <topology evidence="2">Multi-pass membrane protein</topology>
    </subcellularLocation>
</comment>
<dbReference type="GO" id="GO:0005524">
    <property type="term" value="F:ATP binding"/>
    <property type="evidence" value="ECO:0007669"/>
    <property type="project" value="UniProtKB-KW"/>
</dbReference>
<dbReference type="InterPro" id="IPR003660">
    <property type="entry name" value="HAMP_dom"/>
</dbReference>
<feature type="transmembrane region" description="Helical" evidence="15">
    <location>
        <begin position="154"/>
        <end position="177"/>
    </location>
</feature>
<evidence type="ECO:0000256" key="8">
    <source>
        <dbReference type="ARBA" id="ARBA00022692"/>
    </source>
</evidence>
<evidence type="ECO:0000256" key="15">
    <source>
        <dbReference type="SAM" id="Phobius"/>
    </source>
</evidence>
<accession>A0A662Z0R2</accession>
<evidence type="ECO:0000256" key="14">
    <source>
        <dbReference type="ARBA" id="ARBA00023136"/>
    </source>
</evidence>
<dbReference type="PANTHER" id="PTHR45528:SF12">
    <property type="entry name" value="SENSOR HISTIDINE KINASE ARSS"/>
    <property type="match status" value="1"/>
</dbReference>
<dbReference type="Proteomes" id="UP000243605">
    <property type="component" value="Unassembled WGS sequence"/>
</dbReference>
<dbReference type="InterPro" id="IPR050398">
    <property type="entry name" value="HssS/ArlS-like"/>
</dbReference>
<protein>
    <recommendedName>
        <fullName evidence="4">Signal transduction histidine-protein kinase ArlS</fullName>
        <ecNumber evidence="3">2.7.13.3</ecNumber>
    </recommendedName>
</protein>
<dbReference type="SUPFAM" id="SSF55874">
    <property type="entry name" value="ATPase domain of HSP90 chaperone/DNA topoisomerase II/histidine kinase"/>
    <property type="match status" value="1"/>
</dbReference>
<evidence type="ECO:0000256" key="12">
    <source>
        <dbReference type="ARBA" id="ARBA00022989"/>
    </source>
</evidence>
<dbReference type="CDD" id="cd00075">
    <property type="entry name" value="HATPase"/>
    <property type="match status" value="1"/>
</dbReference>
<keyword evidence="7" id="KW-0808">Transferase</keyword>
<dbReference type="InterPro" id="IPR003661">
    <property type="entry name" value="HisK_dim/P_dom"/>
</dbReference>
<feature type="transmembrane region" description="Helical" evidence="15">
    <location>
        <begin position="12"/>
        <end position="38"/>
    </location>
</feature>
<evidence type="ECO:0000259" key="17">
    <source>
        <dbReference type="PROSITE" id="PS50885"/>
    </source>
</evidence>
<keyword evidence="5" id="KW-1003">Cell membrane</keyword>
<dbReference type="EMBL" id="FOIT01000001">
    <property type="protein sequence ID" value="SEV83071.1"/>
    <property type="molecule type" value="Genomic_DNA"/>
</dbReference>
<dbReference type="RefSeq" id="WP_245705609.1">
    <property type="nucleotide sequence ID" value="NZ_FOIT01000001.1"/>
</dbReference>
<evidence type="ECO:0000256" key="11">
    <source>
        <dbReference type="ARBA" id="ARBA00022840"/>
    </source>
</evidence>
<evidence type="ECO:0000256" key="1">
    <source>
        <dbReference type="ARBA" id="ARBA00000085"/>
    </source>
</evidence>
<name>A0A662Z0R2_9STAP</name>
<dbReference type="GO" id="GO:0000155">
    <property type="term" value="F:phosphorelay sensor kinase activity"/>
    <property type="evidence" value="ECO:0007669"/>
    <property type="project" value="InterPro"/>
</dbReference>
<keyword evidence="12 15" id="KW-1133">Transmembrane helix</keyword>
<dbReference type="SMART" id="SM00387">
    <property type="entry name" value="HATPase_c"/>
    <property type="match status" value="1"/>
</dbReference>
<dbReference type="AlphaFoldDB" id="A0A662Z0R2"/>
<dbReference type="Gene3D" id="1.10.287.130">
    <property type="match status" value="1"/>
</dbReference>
<dbReference type="FunFam" id="1.10.287.130:FF:000001">
    <property type="entry name" value="Two-component sensor histidine kinase"/>
    <property type="match status" value="1"/>
</dbReference>
<evidence type="ECO:0000256" key="10">
    <source>
        <dbReference type="ARBA" id="ARBA00022777"/>
    </source>
</evidence>
<dbReference type="CDD" id="cd00082">
    <property type="entry name" value="HisKA"/>
    <property type="match status" value="1"/>
</dbReference>
<keyword evidence="8 15" id="KW-0812">Transmembrane</keyword>
<evidence type="ECO:0000256" key="9">
    <source>
        <dbReference type="ARBA" id="ARBA00022741"/>
    </source>
</evidence>
<dbReference type="PROSITE" id="PS50885">
    <property type="entry name" value="HAMP"/>
    <property type="match status" value="1"/>
</dbReference>
<dbReference type="EC" id="2.7.13.3" evidence="3"/>
<evidence type="ECO:0000256" key="3">
    <source>
        <dbReference type="ARBA" id="ARBA00012438"/>
    </source>
</evidence>
<keyword evidence="10 18" id="KW-0418">Kinase</keyword>
<dbReference type="InterPro" id="IPR003594">
    <property type="entry name" value="HATPase_dom"/>
</dbReference>
<keyword evidence="13" id="KW-0902">Two-component regulatory system</keyword>
<keyword evidence="14 15" id="KW-0472">Membrane</keyword>
<dbReference type="FunFam" id="3.30.565.10:FF:000006">
    <property type="entry name" value="Sensor histidine kinase WalK"/>
    <property type="match status" value="1"/>
</dbReference>
<feature type="domain" description="HAMP" evidence="17">
    <location>
        <begin position="179"/>
        <end position="232"/>
    </location>
</feature>
<dbReference type="InterPro" id="IPR036097">
    <property type="entry name" value="HisK_dim/P_sf"/>
</dbReference>
<evidence type="ECO:0000256" key="13">
    <source>
        <dbReference type="ARBA" id="ARBA00023012"/>
    </source>
</evidence>
<dbReference type="InterPro" id="IPR005467">
    <property type="entry name" value="His_kinase_dom"/>
</dbReference>
<dbReference type="Pfam" id="PF18719">
    <property type="entry name" value="ArlS_N"/>
    <property type="match status" value="1"/>
</dbReference>
<keyword evidence="6" id="KW-0597">Phosphoprotein</keyword>
<evidence type="ECO:0000256" key="2">
    <source>
        <dbReference type="ARBA" id="ARBA00004651"/>
    </source>
</evidence>
<keyword evidence="9" id="KW-0547">Nucleotide-binding</keyword>
<sequence length="453" mass="52529">MINTKSLKNRWLVLSTFIISITYVLFASLLIYFTSIYLQEQEFNSVDRAMDELETLFTTEPYNTIKNSDIYTSLYDRQKMILYSSSGEEVYSRTTGIPGDVVPEFKTTNRQTVENWEYQGESYLVSRAPITSPFYDGYLTVIHPLEPYKAVISMMAYIAIVIGFAFVILTMVISYFFSIQMVRPIESIARQLKHVEQNGFSERLVENTGAQETDYMVQAFNSMMSTLEDSFNQQKQFVEDASHELRTPLQIIHGHLNLISRWGKDKPEVLDESLSISIDELKRINKLVEELLQLTKNDGEAFLELEEIEVNTELTNRVLAFKHVNPDYKFELNLSDSDIYFNINRHHFDQLLTIFIDNAIKYDKLRKHIELFTERTNDSIIIKIKDNGMGVPKQDIDSIFDRFYRVDKSRSRQEGGNGLGLSIAKKIIHTYKGTVHAESEEGKYTIIVIEFKL</sequence>
<dbReference type="InterPro" id="IPR041610">
    <property type="entry name" value="ArlS_N"/>
</dbReference>
<evidence type="ECO:0000256" key="7">
    <source>
        <dbReference type="ARBA" id="ARBA00022679"/>
    </source>
</evidence>
<dbReference type="InterPro" id="IPR004358">
    <property type="entry name" value="Sig_transdc_His_kin-like_C"/>
</dbReference>
<dbReference type="InterPro" id="IPR036890">
    <property type="entry name" value="HATPase_C_sf"/>
</dbReference>
<evidence type="ECO:0000256" key="5">
    <source>
        <dbReference type="ARBA" id="ARBA00022475"/>
    </source>
</evidence>
<feature type="domain" description="Histidine kinase" evidence="16">
    <location>
        <begin position="240"/>
        <end position="453"/>
    </location>
</feature>
<organism evidence="18 19">
    <name type="scientific">Aliicoccus persicus</name>
    <dbReference type="NCBI Taxonomy" id="930138"/>
    <lineage>
        <taxon>Bacteria</taxon>
        <taxon>Bacillati</taxon>
        <taxon>Bacillota</taxon>
        <taxon>Bacilli</taxon>
        <taxon>Bacillales</taxon>
        <taxon>Staphylococcaceae</taxon>
        <taxon>Aliicoccus</taxon>
    </lineage>
</organism>
<dbReference type="SUPFAM" id="SSF47384">
    <property type="entry name" value="Homodimeric domain of signal transducing histidine kinase"/>
    <property type="match status" value="1"/>
</dbReference>
<dbReference type="PRINTS" id="PR00344">
    <property type="entry name" value="BCTRLSENSOR"/>
</dbReference>
<dbReference type="Gene3D" id="3.30.565.10">
    <property type="entry name" value="Histidine kinase-like ATPase, C-terminal domain"/>
    <property type="match status" value="1"/>
</dbReference>
<dbReference type="PROSITE" id="PS50109">
    <property type="entry name" value="HIS_KIN"/>
    <property type="match status" value="1"/>
</dbReference>
<dbReference type="SUPFAM" id="SSF158472">
    <property type="entry name" value="HAMP domain-like"/>
    <property type="match status" value="1"/>
</dbReference>
<evidence type="ECO:0000256" key="4">
    <source>
        <dbReference type="ARBA" id="ARBA00015735"/>
    </source>
</evidence>
<reference evidence="18 19" key="1">
    <citation type="submission" date="2016-10" db="EMBL/GenBank/DDBJ databases">
        <authorList>
            <person name="Varghese N."/>
            <person name="Submissions S."/>
        </authorList>
    </citation>
    <scope>NUCLEOTIDE SEQUENCE [LARGE SCALE GENOMIC DNA]</scope>
    <source>
        <strain evidence="18 19">IBRC-M10081</strain>
    </source>
</reference>
<evidence type="ECO:0000313" key="18">
    <source>
        <dbReference type="EMBL" id="SEV83071.1"/>
    </source>
</evidence>